<evidence type="ECO:0000256" key="2">
    <source>
        <dbReference type="SAM" id="Phobius"/>
    </source>
</evidence>
<keyword evidence="2" id="KW-0472">Membrane</keyword>
<gene>
    <name evidence="3" type="ORF">BcabD6B2_52110</name>
</gene>
<keyword evidence="4" id="KW-1185">Reference proteome</keyword>
<proteinExistence type="predicted"/>
<evidence type="ECO:0000313" key="3">
    <source>
        <dbReference type="EMBL" id="GIX65776.1"/>
    </source>
</evidence>
<organism evidence="3 4">
    <name type="scientific">Babesia caballi</name>
    <dbReference type="NCBI Taxonomy" id="5871"/>
    <lineage>
        <taxon>Eukaryota</taxon>
        <taxon>Sar</taxon>
        <taxon>Alveolata</taxon>
        <taxon>Apicomplexa</taxon>
        <taxon>Aconoidasida</taxon>
        <taxon>Piroplasmida</taxon>
        <taxon>Babesiidae</taxon>
        <taxon>Babesia</taxon>
    </lineage>
</organism>
<comment type="caution">
    <text evidence="3">The sequence shown here is derived from an EMBL/GenBank/DDBJ whole genome shotgun (WGS) entry which is preliminary data.</text>
</comment>
<keyword evidence="2" id="KW-1133">Transmembrane helix</keyword>
<keyword evidence="2" id="KW-0812">Transmembrane</keyword>
<dbReference type="InterPro" id="IPR024751">
    <property type="entry name" value="VESA1"/>
</dbReference>
<sequence length="1400" mass="153863">MLYAMGGHESLKTPPDNLKDAIDWILWFWAYGRTASAETTNYEKLAKFLEENPEFTDAKNQALGPSMSPEGVIKNLAEDRLKYFLGYDSQGTDDFSGDGIVRKDGAHKSSYHNAHWDHSDEPTYAKIFLLLSCLAYYFITFLYWACKNKWKIKKIQSTGSGSPLYYLFNAMDYVQSQLYEEKTGSAIAGSLGGEHGFPELKEAYDTGGSSSYSTFIEKLEGNGSKHALSCPLTNCKIFSYAYLQSKQIDTGITVAIDEIKKELVTLSTSSDISSTNNFSALQQKITKFLGKIQSFDPNSGSSGSGSASTRHPGSSEPGSDGPQKAGSSGTDGTSQAQSSSAGPAVGGLLGVGTLGAGAAYGLNLDSLSSAPVNPSLDCPSNLKEAIDWLLRVAGKDGQGDCDGNGDGQRAIEALTEEVKKLLLGVKASVPEPNKKAFAQINQALGTPRDGLFAKLADGLQQFIGHERNLDSAIKKLQSGLGGDQEKFNTAVKEVETQLKSVNGSDVDTILNKLKDIKSLYDKKEISELAKKASEYLKKVLEQVAKDNNVRQHGGQCGSRIENLKTHLVALVDSIGTCGPKPMDLGSNWPHGLKNKFDAVNYGAGGALKELYNAFSSGNLKSQPIARVLVYASYNATSNFIAELQKGYKSSYQSVNVDHVSNPACAKIFLSCLPLIFSNLQHLYWKCKQEKAKGGWKEMQLNGSGNEGADLKHFMDLMTYSSVRLNGTMKGERVVSSAFKNFTEFSTAANNSTTSYAGFLKKFKTTGIEAWKTSRSTASNTNFLSGLYLCSSWYFRHQHQKKAASSRPPSSIREMLYWLSGLQFAPGYRDLEKQIKSVVQPEFKVAISGSPNSDEKLTADKVREYLVTTCLYSPTVFCNIQEPGISDNAGEPWLHSLYSNSEFNFTYPSSGTALLYTLSSYVYALMFQFQFLYKQCEFDYQNGCGWWLCKFGSNVLPKDDTTVPSSFCGSVEVSIGTHYGNKCGLQPDSPSPLQAFLTDNLKGFRRDPSDPYSHLAECTVGSMCHVPMGFKPANLRGLATGGHLMMALKFFCGKPNTPLRQLCGMLSCITKSTPRTLSDVFGFTFHLTGQMFRDARAKDSDTANLITSALKSLIENIPNTMKALCFDVSSDLKEMGSRFFDLSLHCHKVTAPSTVHKRSGHYCTHHTSDKAADLASLSGCTYGNTCGKYLEPLAVSSGTTFANDFASTYLTWALYLTDDIYESLQKFLDRFNSLKCSGCKNDPQCQTHSPGVHASQCRCPSIVQCADALTVLYEYGFHFQDAIWLKGWRYANNRWNTNNANNRNCTTFASQLQAVISGNPLSNLLRSIDNFLFLFRYYFLSNLSGFWAIYIGLILYTFFFLLDTLHLRSHLKLTSSHPVPPLALLTSGKPLPITKLTYITQ</sequence>
<dbReference type="GeneID" id="94197257"/>
<protein>
    <submittedName>
        <fullName evidence="3">Variant erythrocyte surface antigen-1 family protein</fullName>
    </submittedName>
</protein>
<feature type="compositionally biased region" description="Low complexity" evidence="1">
    <location>
        <begin position="299"/>
        <end position="308"/>
    </location>
</feature>
<dbReference type="Pfam" id="PF12785">
    <property type="entry name" value="VESA1_N"/>
    <property type="match status" value="2"/>
</dbReference>
<evidence type="ECO:0000313" key="4">
    <source>
        <dbReference type="Proteomes" id="UP001497744"/>
    </source>
</evidence>
<dbReference type="EMBL" id="BPLF01000005">
    <property type="protein sequence ID" value="GIX65776.1"/>
    <property type="molecule type" value="Genomic_DNA"/>
</dbReference>
<accession>A0AAV4LZY0</accession>
<feature type="region of interest" description="Disordered" evidence="1">
    <location>
        <begin position="296"/>
        <end position="341"/>
    </location>
</feature>
<feature type="compositionally biased region" description="Polar residues" evidence="1">
    <location>
        <begin position="325"/>
        <end position="340"/>
    </location>
</feature>
<dbReference type="Proteomes" id="UP001497744">
    <property type="component" value="Unassembled WGS sequence"/>
</dbReference>
<evidence type="ECO:0000256" key="1">
    <source>
        <dbReference type="SAM" id="MobiDB-lite"/>
    </source>
</evidence>
<name>A0AAV4LZY0_BABCB</name>
<reference evidence="3 4" key="1">
    <citation type="submission" date="2021-06" db="EMBL/GenBank/DDBJ databases">
        <title>Genome sequence of Babesia caballi.</title>
        <authorList>
            <person name="Yamagishi J."/>
            <person name="Kidaka T."/>
            <person name="Ochi A."/>
        </authorList>
    </citation>
    <scope>NUCLEOTIDE SEQUENCE [LARGE SCALE GENOMIC DNA]</scope>
    <source>
        <strain evidence="3">USDA-D6B2</strain>
    </source>
</reference>
<dbReference type="RefSeq" id="XP_067717845.1">
    <property type="nucleotide sequence ID" value="XM_067861744.1"/>
</dbReference>
<feature type="transmembrane region" description="Helical" evidence="2">
    <location>
        <begin position="1336"/>
        <end position="1361"/>
    </location>
</feature>
<feature type="transmembrane region" description="Helical" evidence="2">
    <location>
        <begin position="127"/>
        <end position="146"/>
    </location>
</feature>